<keyword evidence="1" id="KW-1133">Transmembrane helix</keyword>
<dbReference type="AlphaFoldDB" id="A0AAW6KMS4"/>
<proteinExistence type="predicted"/>
<keyword evidence="1" id="KW-0472">Membrane</keyword>
<reference evidence="2" key="1">
    <citation type="submission" date="2022-12" db="EMBL/GenBank/DDBJ databases">
        <title>Draft Genome Sequences of Bacillus licheniformis and Bacillus paralicheniformis strains isolated from Irish skim milk powders.</title>
        <authorList>
            <person name="Lourenco A."/>
            <person name="Li F."/>
            <person name="Geraldine D."/>
            <person name="Tobin J.T."/>
            <person name="Butler F."/>
            <person name="Jordan K."/>
            <person name="Obrien T."/>
        </authorList>
    </citation>
    <scope>NUCLEOTIDE SEQUENCE</scope>
    <source>
        <strain evidence="2">3370</strain>
    </source>
</reference>
<protein>
    <submittedName>
        <fullName evidence="2">Stage V sporulation protein B</fullName>
    </submittedName>
</protein>
<accession>A0AAW6KMS4</accession>
<dbReference type="Proteomes" id="UP001216709">
    <property type="component" value="Unassembled WGS sequence"/>
</dbReference>
<gene>
    <name evidence="2" type="ORF">PVN32_27995</name>
</gene>
<feature type="transmembrane region" description="Helical" evidence="1">
    <location>
        <begin position="40"/>
        <end position="60"/>
    </location>
</feature>
<sequence length="79" mass="9179">VLPISINLKEYIVSFGVILISGWGSLLMKEHLFLDQSEPMRLFLCVAVTSFLYVFLLVAFKLVKKEEIQRFPLFGRWIS</sequence>
<organism evidence="2 3">
    <name type="scientific">Bacillus paralicheniformis</name>
    <dbReference type="NCBI Taxonomy" id="1648923"/>
    <lineage>
        <taxon>Bacteria</taxon>
        <taxon>Bacillati</taxon>
        <taxon>Bacillota</taxon>
        <taxon>Bacilli</taxon>
        <taxon>Bacillales</taxon>
        <taxon>Bacillaceae</taxon>
        <taxon>Bacillus</taxon>
    </lineage>
</organism>
<evidence type="ECO:0000313" key="2">
    <source>
        <dbReference type="EMBL" id="MDE1455943.1"/>
    </source>
</evidence>
<name>A0AAW6KMS4_9BACI</name>
<evidence type="ECO:0000256" key="1">
    <source>
        <dbReference type="SAM" id="Phobius"/>
    </source>
</evidence>
<evidence type="ECO:0000313" key="3">
    <source>
        <dbReference type="Proteomes" id="UP001216709"/>
    </source>
</evidence>
<comment type="caution">
    <text evidence="2">The sequence shown here is derived from an EMBL/GenBank/DDBJ whole genome shotgun (WGS) entry which is preliminary data.</text>
</comment>
<feature type="transmembrane region" description="Helical" evidence="1">
    <location>
        <begin position="12"/>
        <end position="28"/>
    </location>
</feature>
<feature type="non-terminal residue" evidence="2">
    <location>
        <position position="1"/>
    </location>
</feature>
<keyword evidence="1" id="KW-0812">Transmembrane</keyword>
<dbReference type="EMBL" id="JARAFO010000951">
    <property type="protein sequence ID" value="MDE1455943.1"/>
    <property type="molecule type" value="Genomic_DNA"/>
</dbReference>